<keyword evidence="1" id="KW-1133">Transmembrane helix</keyword>
<keyword evidence="1" id="KW-0472">Membrane</keyword>
<dbReference type="InterPro" id="IPR012589">
    <property type="entry name" value="Pmp1/Pmp2"/>
</dbReference>
<evidence type="ECO:0000313" key="2">
    <source>
        <dbReference type="EMBL" id="GAV54408.1"/>
    </source>
</evidence>
<dbReference type="Proteomes" id="UP000187013">
    <property type="component" value="Unassembled WGS sequence"/>
</dbReference>
<dbReference type="Pfam" id="PF08114">
    <property type="entry name" value="PMP1_2"/>
    <property type="match status" value="1"/>
</dbReference>
<sequence>MYSTLPGGVILVFVLIFLAGCAIVATFIYRKWQARKRALEGF</sequence>
<dbReference type="AlphaFoldDB" id="A0A1Q3AFC9"/>
<dbReference type="GO" id="GO:0030234">
    <property type="term" value="F:enzyme regulator activity"/>
    <property type="evidence" value="ECO:0007669"/>
    <property type="project" value="InterPro"/>
</dbReference>
<accession>A0A1Q3AFC9</accession>
<keyword evidence="1" id="KW-0812">Transmembrane</keyword>
<dbReference type="OrthoDB" id="4065235at2759"/>
<reference evidence="2 3" key="1">
    <citation type="submission" date="2016-08" db="EMBL/GenBank/DDBJ databases">
        <title>Draft genome sequence of allopolyploid Zygosaccharomyces rouxii.</title>
        <authorList>
            <person name="Watanabe J."/>
            <person name="Uehara K."/>
            <person name="Mogi Y."/>
            <person name="Tsukioka Y."/>
        </authorList>
    </citation>
    <scope>NUCLEOTIDE SEQUENCE [LARGE SCALE GENOMIC DNA]</scope>
    <source>
        <strain evidence="2 3">NBRC 110957</strain>
    </source>
</reference>
<comment type="caution">
    <text evidence="2">The sequence shown here is derived from an EMBL/GenBank/DDBJ whole genome shotgun (WGS) entry which is preliminary data.</text>
</comment>
<evidence type="ECO:0000313" key="3">
    <source>
        <dbReference type="Proteomes" id="UP000187013"/>
    </source>
</evidence>
<gene>
    <name evidence="2" type="ORF">ZYGR_0AL01400</name>
</gene>
<organism evidence="2 3">
    <name type="scientific">Zygosaccharomyces rouxii</name>
    <dbReference type="NCBI Taxonomy" id="4956"/>
    <lineage>
        <taxon>Eukaryota</taxon>
        <taxon>Fungi</taxon>
        <taxon>Dikarya</taxon>
        <taxon>Ascomycota</taxon>
        <taxon>Saccharomycotina</taxon>
        <taxon>Saccharomycetes</taxon>
        <taxon>Saccharomycetales</taxon>
        <taxon>Saccharomycetaceae</taxon>
        <taxon>Zygosaccharomyces</taxon>
    </lineage>
</organism>
<protein>
    <submittedName>
        <fullName evidence="2">Uncharacterized protein</fullName>
    </submittedName>
</protein>
<feature type="transmembrane region" description="Helical" evidence="1">
    <location>
        <begin position="6"/>
        <end position="29"/>
    </location>
</feature>
<name>A0A1Q3AFC9_ZYGRO</name>
<dbReference type="EMBL" id="BDGX01000038">
    <property type="protein sequence ID" value="GAV54408.1"/>
    <property type="molecule type" value="Genomic_DNA"/>
</dbReference>
<proteinExistence type="predicted"/>
<evidence type="ECO:0000256" key="1">
    <source>
        <dbReference type="SAM" id="Phobius"/>
    </source>
</evidence>